<accession>A0A4Y8PUM3</accession>
<proteinExistence type="predicted"/>
<keyword evidence="1" id="KW-0812">Transmembrane</keyword>
<dbReference type="RefSeq" id="WP_134756942.1">
    <property type="nucleotide sequence ID" value="NZ_MYFO02000001.1"/>
</dbReference>
<dbReference type="AlphaFoldDB" id="A0A4Y8PUM3"/>
<evidence type="ECO:0000313" key="2">
    <source>
        <dbReference type="EMBL" id="TFE83713.1"/>
    </source>
</evidence>
<reference evidence="2 3" key="1">
    <citation type="submission" date="2017-03" db="EMBL/GenBank/DDBJ databases">
        <title>Isolation of Levoglucosan Utilizing Bacteria.</title>
        <authorList>
            <person name="Arya A.S."/>
        </authorList>
    </citation>
    <scope>NUCLEOTIDE SEQUENCE [LARGE SCALE GENOMIC DNA]</scope>
    <source>
        <strain evidence="2 3">MEC069</strain>
    </source>
</reference>
<keyword evidence="1" id="KW-0472">Membrane</keyword>
<dbReference type="OrthoDB" id="2602337at2"/>
<gene>
    <name evidence="2" type="ORF">B5M42_22320</name>
</gene>
<dbReference type="Proteomes" id="UP000298246">
    <property type="component" value="Unassembled WGS sequence"/>
</dbReference>
<protein>
    <submittedName>
        <fullName evidence="2">Uncharacterized protein</fullName>
    </submittedName>
</protein>
<evidence type="ECO:0000256" key="1">
    <source>
        <dbReference type="SAM" id="Phobius"/>
    </source>
</evidence>
<keyword evidence="3" id="KW-1185">Reference proteome</keyword>
<sequence length="187" mass="20572">MSKQRHAVWLQNERGGVQVLILGLFAVAAMILLFVVSVNVSLHMAARSGVKDYLDIATAAAALDINETEASYGRLVWDEAKGSASFNKYLQLTLRLDANNEPQPGSFLHKAPIIHYLGFVTHAGYPYTYSKSVKVRSGTDKETIRSIEATLYGPSVVAIVEVEQNMYGEQEAEPIVVPSVSSIRPRY</sequence>
<evidence type="ECO:0000313" key="3">
    <source>
        <dbReference type="Proteomes" id="UP000298246"/>
    </source>
</evidence>
<organism evidence="2 3">
    <name type="scientific">Paenibacillus athensensis</name>
    <dbReference type="NCBI Taxonomy" id="1967502"/>
    <lineage>
        <taxon>Bacteria</taxon>
        <taxon>Bacillati</taxon>
        <taxon>Bacillota</taxon>
        <taxon>Bacilli</taxon>
        <taxon>Bacillales</taxon>
        <taxon>Paenibacillaceae</taxon>
        <taxon>Paenibacillus</taxon>
    </lineage>
</organism>
<name>A0A4Y8PUM3_9BACL</name>
<dbReference type="EMBL" id="MYFO01000044">
    <property type="protein sequence ID" value="TFE83713.1"/>
    <property type="molecule type" value="Genomic_DNA"/>
</dbReference>
<keyword evidence="1" id="KW-1133">Transmembrane helix</keyword>
<comment type="caution">
    <text evidence="2">The sequence shown here is derived from an EMBL/GenBank/DDBJ whole genome shotgun (WGS) entry which is preliminary data.</text>
</comment>
<feature type="transmembrane region" description="Helical" evidence="1">
    <location>
        <begin position="20"/>
        <end position="42"/>
    </location>
</feature>